<evidence type="ECO:0008006" key="3">
    <source>
        <dbReference type="Google" id="ProtNLM"/>
    </source>
</evidence>
<reference evidence="2" key="1">
    <citation type="journal article" date="2019" name="Int. J. Syst. Evol. Microbiol.">
        <title>The Global Catalogue of Microorganisms (GCM) 10K type strain sequencing project: providing services to taxonomists for standard genome sequencing and annotation.</title>
        <authorList>
            <consortium name="The Broad Institute Genomics Platform"/>
            <consortium name="The Broad Institute Genome Sequencing Center for Infectious Disease"/>
            <person name="Wu L."/>
            <person name="Ma J."/>
        </authorList>
    </citation>
    <scope>NUCLEOTIDE SEQUENCE [LARGE SCALE GENOMIC DNA]</scope>
    <source>
        <strain evidence="2">JCM 18303</strain>
    </source>
</reference>
<comment type="caution">
    <text evidence="1">The sequence shown here is derived from an EMBL/GenBank/DDBJ whole genome shotgun (WGS) entry which is preliminary data.</text>
</comment>
<organism evidence="1 2">
    <name type="scientific">Pseudonocardia eucalypti</name>
    <dbReference type="NCBI Taxonomy" id="648755"/>
    <lineage>
        <taxon>Bacteria</taxon>
        <taxon>Bacillati</taxon>
        <taxon>Actinomycetota</taxon>
        <taxon>Actinomycetes</taxon>
        <taxon>Pseudonocardiales</taxon>
        <taxon>Pseudonocardiaceae</taxon>
        <taxon>Pseudonocardia</taxon>
    </lineage>
</organism>
<dbReference type="RefSeq" id="WP_345702788.1">
    <property type="nucleotide sequence ID" value="NZ_BAABJP010000009.1"/>
</dbReference>
<dbReference type="Proteomes" id="UP001428817">
    <property type="component" value="Unassembled WGS sequence"/>
</dbReference>
<keyword evidence="2" id="KW-1185">Reference proteome</keyword>
<gene>
    <name evidence="1" type="ORF">GCM10023321_27400</name>
</gene>
<dbReference type="EMBL" id="BAABJP010000009">
    <property type="protein sequence ID" value="GAA5154898.1"/>
    <property type="molecule type" value="Genomic_DNA"/>
</dbReference>
<sequence length="212" mass="22788">MHVRMNTIFGDRDKTAAVLDYIEGRDRAVVEAALGTGGLATYADWDSGVVVAASYWDEPAHSSEAVLTEVRRDVELLAGGTVTAEQYEVTARVWHSRPGRGAIVLVHGVQLESARLDDAVPFLSGVLLPELAQYERPCIAEILVDRDSSSAVVLTVWENEHVAGDASPAVEALRARGVEHGVKFVTTTRYTLFGVSQGGVPGVELWLPPLGP</sequence>
<protein>
    <recommendedName>
        <fullName evidence="3">ABM domain-containing protein</fullName>
    </recommendedName>
</protein>
<accession>A0ABP9Q2D6</accession>
<evidence type="ECO:0000313" key="2">
    <source>
        <dbReference type="Proteomes" id="UP001428817"/>
    </source>
</evidence>
<name>A0ABP9Q2D6_9PSEU</name>
<evidence type="ECO:0000313" key="1">
    <source>
        <dbReference type="EMBL" id="GAA5154898.1"/>
    </source>
</evidence>
<proteinExistence type="predicted"/>